<evidence type="ECO:0000313" key="1">
    <source>
        <dbReference type="EMBL" id="QHT11689.1"/>
    </source>
</evidence>
<name>A0A6C0D6Z5_9ZZZZ</name>
<organism evidence="1">
    <name type="scientific">viral metagenome</name>
    <dbReference type="NCBI Taxonomy" id="1070528"/>
    <lineage>
        <taxon>unclassified sequences</taxon>
        <taxon>metagenomes</taxon>
        <taxon>organismal metagenomes</taxon>
    </lineage>
</organism>
<sequence>MEMEICVTRFNVSTFNENRAWIIKNNNSIGCIYGTPVKISGSLDPDSQLLVLEMNNTNNTIEGIGIIKNNLARENRKYYKIYADNNYNRFIYKSNYRIDRKNFTSYENEVITLLEDYLFKSAYHCKRGQGIQKLPKKVVNNEEFDFVKFLITMYKNRFVTIKNIKIVN</sequence>
<dbReference type="AlphaFoldDB" id="A0A6C0D6Z5"/>
<protein>
    <submittedName>
        <fullName evidence="1">Uncharacterized protein</fullName>
    </submittedName>
</protein>
<reference evidence="1" key="1">
    <citation type="journal article" date="2020" name="Nature">
        <title>Giant virus diversity and host interactions through global metagenomics.</title>
        <authorList>
            <person name="Schulz F."/>
            <person name="Roux S."/>
            <person name="Paez-Espino D."/>
            <person name="Jungbluth S."/>
            <person name="Walsh D.A."/>
            <person name="Denef V.J."/>
            <person name="McMahon K.D."/>
            <person name="Konstantinidis K.T."/>
            <person name="Eloe-Fadrosh E.A."/>
            <person name="Kyrpides N.C."/>
            <person name="Woyke T."/>
        </authorList>
    </citation>
    <scope>NUCLEOTIDE SEQUENCE</scope>
    <source>
        <strain evidence="1">GVMAG-M-3300023174-116</strain>
    </source>
</reference>
<accession>A0A6C0D6Z5</accession>
<dbReference type="EMBL" id="MN739536">
    <property type="protein sequence ID" value="QHT11689.1"/>
    <property type="molecule type" value="Genomic_DNA"/>
</dbReference>
<proteinExistence type="predicted"/>